<dbReference type="RefSeq" id="WP_013266993.1">
    <property type="nucleotide sequence ID" value="NC_014374.1"/>
</dbReference>
<dbReference type="OrthoDB" id="24039at2157"/>
<proteinExistence type="predicted"/>
<dbReference type="Pfam" id="PF01497">
    <property type="entry name" value="Peripla_BP_2"/>
    <property type="match status" value="1"/>
</dbReference>
<dbReference type="SUPFAM" id="SSF53807">
    <property type="entry name" value="Helical backbone' metal receptor"/>
    <property type="match status" value="1"/>
</dbReference>
<name>D9Q2E3_ACIS3</name>
<evidence type="ECO:0000313" key="3">
    <source>
        <dbReference type="Proteomes" id="UP000000346"/>
    </source>
</evidence>
<evidence type="ECO:0000259" key="1">
    <source>
        <dbReference type="PROSITE" id="PS50983"/>
    </source>
</evidence>
<evidence type="ECO:0000313" key="2">
    <source>
        <dbReference type="EMBL" id="ADL19481.1"/>
    </source>
</evidence>
<dbReference type="CDD" id="cd01143">
    <property type="entry name" value="YvrC"/>
    <property type="match status" value="1"/>
</dbReference>
<organism evidence="2 3">
    <name type="scientific">Acidilobus saccharovorans (strain DSM 16705 / JCM 18335 / VKM B-2471 / 345-15)</name>
    <dbReference type="NCBI Taxonomy" id="666510"/>
    <lineage>
        <taxon>Archaea</taxon>
        <taxon>Thermoproteota</taxon>
        <taxon>Thermoprotei</taxon>
        <taxon>Acidilobales</taxon>
        <taxon>Acidilobaceae</taxon>
        <taxon>Acidilobus</taxon>
    </lineage>
</organism>
<accession>D9Q2E3</accession>
<sequence>MVKLFSEILGKEVEVPERPSRIVSLSPAITETLYLLGAEDRVVGVSFFCDKPPEVSKKPRVGAYLNINYQLLQKLSPDLVLVTTGAQRDKISELESKGYVVYPIPLPVSMYGILDNIIVTGIVVGELPRARDLASSLVSKFISLKGALKGVKLYYEIDLGGPVSVGAHSYIGDAFDFLGAEHPFSMSRIPYIVNPDADAIKSFDPDVVVYEQKLGENATPEKVARRLASRGLDSLRAVKENHIVILDYDSLAHYGPSFFSALNDMVEKVLRVIKRG</sequence>
<keyword evidence="3" id="KW-1185">Reference proteome</keyword>
<dbReference type="KEGG" id="asc:ASAC_1076"/>
<protein>
    <submittedName>
        <fullName evidence="2">ABC transporter, substrate binding protein</fullName>
    </submittedName>
</protein>
<reference evidence="2 3" key="1">
    <citation type="journal article" date="2010" name="Appl. Environ. Microbiol.">
        <title>The genome sequence of the crenarchaeon Acidilobus saccharovorans supports a new order, Acidilobales, and suggests an important ecological role in terrestrial acidic hot springs.</title>
        <authorList>
            <person name="Mardanov A.V."/>
            <person name="Svetlitchnyi V.A."/>
            <person name="Beletsky A.V."/>
            <person name="Prokofeva M.I."/>
            <person name="Bonch-Osmolovskaya E.A."/>
            <person name="Ravin N.V."/>
            <person name="Skryabin K.G."/>
        </authorList>
    </citation>
    <scope>NUCLEOTIDE SEQUENCE [LARGE SCALE GENOMIC DNA]</scope>
    <source>
        <strain evidence="3">DSM 16705 / JCM 18335 / VKM B-2471 / 345-15</strain>
    </source>
</reference>
<dbReference type="PANTHER" id="PTHR30535">
    <property type="entry name" value="VITAMIN B12-BINDING PROTEIN"/>
    <property type="match status" value="1"/>
</dbReference>
<dbReference type="InParanoid" id="D9Q2E3"/>
<dbReference type="eggNOG" id="arCOG04233">
    <property type="taxonomic scope" value="Archaea"/>
</dbReference>
<dbReference type="PANTHER" id="PTHR30535:SF34">
    <property type="entry name" value="MOLYBDATE-BINDING PROTEIN MOLA"/>
    <property type="match status" value="1"/>
</dbReference>
<dbReference type="HOGENOM" id="CLU_038034_2_8_2"/>
<dbReference type="EMBL" id="CP001742">
    <property type="protein sequence ID" value="ADL19481.1"/>
    <property type="molecule type" value="Genomic_DNA"/>
</dbReference>
<dbReference type="AlphaFoldDB" id="D9Q2E3"/>
<dbReference type="Gene3D" id="3.40.50.1980">
    <property type="entry name" value="Nitrogenase molybdenum iron protein domain"/>
    <property type="match status" value="2"/>
</dbReference>
<feature type="domain" description="Fe/B12 periplasmic-binding" evidence="1">
    <location>
        <begin position="21"/>
        <end position="276"/>
    </location>
</feature>
<gene>
    <name evidence="2" type="ordered locus">ASAC_1076</name>
</gene>
<dbReference type="InterPro" id="IPR002491">
    <property type="entry name" value="ABC_transptr_periplasmic_BD"/>
</dbReference>
<dbReference type="GeneID" id="9499323"/>
<dbReference type="PROSITE" id="PS50983">
    <property type="entry name" value="FE_B12_PBP"/>
    <property type="match status" value="1"/>
</dbReference>
<dbReference type="InterPro" id="IPR050902">
    <property type="entry name" value="ABC_Transporter_SBP"/>
</dbReference>
<dbReference type="STRING" id="666510.ASAC_1076"/>
<dbReference type="Proteomes" id="UP000000346">
    <property type="component" value="Chromosome"/>
</dbReference>